<dbReference type="SUPFAM" id="SSF117782">
    <property type="entry name" value="YbjQ-like"/>
    <property type="match status" value="1"/>
</dbReference>
<name>A0A6C0AHH8_9ZZZZ</name>
<sequence>MPKTRKRGGTTQVNYFKDGRISTDPNLSPAYKSCGILMATSIKGVNMVRTFGTHLMNHFGKSGFELTIYEELKQDAMNKLLEVMNEKGVERLSGFRIEYIESPSQLVANCYGTALTSTHLPAK</sequence>
<dbReference type="EMBL" id="MN740626">
    <property type="protein sequence ID" value="QHS79229.1"/>
    <property type="molecule type" value="Genomic_DNA"/>
</dbReference>
<dbReference type="InterPro" id="IPR035439">
    <property type="entry name" value="UPF0145_dom_sf"/>
</dbReference>
<dbReference type="AlphaFoldDB" id="A0A6C0AHH8"/>
<protein>
    <submittedName>
        <fullName evidence="1">Uncharacterized protein</fullName>
    </submittedName>
</protein>
<dbReference type="Gene3D" id="3.30.110.70">
    <property type="entry name" value="Hypothetical protein apc22750. Chain B"/>
    <property type="match status" value="1"/>
</dbReference>
<organism evidence="1">
    <name type="scientific">viral metagenome</name>
    <dbReference type="NCBI Taxonomy" id="1070528"/>
    <lineage>
        <taxon>unclassified sequences</taxon>
        <taxon>metagenomes</taxon>
        <taxon>organismal metagenomes</taxon>
    </lineage>
</organism>
<reference evidence="1" key="1">
    <citation type="journal article" date="2020" name="Nature">
        <title>Giant virus diversity and host interactions through global metagenomics.</title>
        <authorList>
            <person name="Schulz F."/>
            <person name="Roux S."/>
            <person name="Paez-Espino D."/>
            <person name="Jungbluth S."/>
            <person name="Walsh D.A."/>
            <person name="Denef V.J."/>
            <person name="McMahon K.D."/>
            <person name="Konstantinidis K.T."/>
            <person name="Eloe-Fadrosh E.A."/>
            <person name="Kyrpides N.C."/>
            <person name="Woyke T."/>
        </authorList>
    </citation>
    <scope>NUCLEOTIDE SEQUENCE</scope>
    <source>
        <strain evidence="1">GVMAG-S-1035118-87</strain>
    </source>
</reference>
<accession>A0A6C0AHH8</accession>
<evidence type="ECO:0000313" key="1">
    <source>
        <dbReference type="EMBL" id="QHS79229.1"/>
    </source>
</evidence>
<proteinExistence type="predicted"/>